<dbReference type="PANTHER" id="PTHR11228:SF7">
    <property type="entry name" value="PQQA PEPTIDE CYCLASE"/>
    <property type="match status" value="1"/>
</dbReference>
<proteinExistence type="predicted"/>
<dbReference type="InterPro" id="IPR034391">
    <property type="entry name" value="AdoMet-like_SPASM_containing"/>
</dbReference>
<evidence type="ECO:0000313" key="9">
    <source>
        <dbReference type="Proteomes" id="UP000287243"/>
    </source>
</evidence>
<evidence type="ECO:0000313" key="8">
    <source>
        <dbReference type="EMBL" id="QAT17021.1"/>
    </source>
</evidence>
<dbReference type="KEGG" id="vai:BU251_04360"/>
<dbReference type="GO" id="GO:0003824">
    <property type="term" value="F:catalytic activity"/>
    <property type="evidence" value="ECO:0007669"/>
    <property type="project" value="InterPro"/>
</dbReference>
<evidence type="ECO:0000256" key="2">
    <source>
        <dbReference type="ARBA" id="ARBA00022485"/>
    </source>
</evidence>
<evidence type="ECO:0000256" key="5">
    <source>
        <dbReference type="ARBA" id="ARBA00023004"/>
    </source>
</evidence>
<dbReference type="InterPro" id="IPR050377">
    <property type="entry name" value="Radical_SAM_PqqE_MftC-like"/>
</dbReference>
<accession>A0A410P4L5</accession>
<evidence type="ECO:0000256" key="1">
    <source>
        <dbReference type="ARBA" id="ARBA00001966"/>
    </source>
</evidence>
<keyword evidence="6" id="KW-0411">Iron-sulfur</keyword>
<dbReference type="InterPro" id="IPR007197">
    <property type="entry name" value="rSAM"/>
</dbReference>
<keyword evidence="4" id="KW-0479">Metal-binding</keyword>
<dbReference type="InterPro" id="IPR013785">
    <property type="entry name" value="Aldolase_TIM"/>
</dbReference>
<dbReference type="PANTHER" id="PTHR11228">
    <property type="entry name" value="RADICAL SAM DOMAIN PROTEIN"/>
    <property type="match status" value="1"/>
</dbReference>
<dbReference type="GO" id="GO:0046872">
    <property type="term" value="F:metal ion binding"/>
    <property type="evidence" value="ECO:0007669"/>
    <property type="project" value="UniProtKB-KW"/>
</dbReference>
<dbReference type="CDD" id="cd21109">
    <property type="entry name" value="SPASM"/>
    <property type="match status" value="1"/>
</dbReference>
<dbReference type="SFLD" id="SFLDG01387">
    <property type="entry name" value="BtrN-like_SPASM_domain_contain"/>
    <property type="match status" value="1"/>
</dbReference>
<protein>
    <recommendedName>
        <fullName evidence="7">Radical SAM core domain-containing protein</fullName>
    </recommendedName>
</protein>
<dbReference type="Gene3D" id="3.20.20.70">
    <property type="entry name" value="Aldolase class I"/>
    <property type="match status" value="1"/>
</dbReference>
<evidence type="ECO:0000256" key="3">
    <source>
        <dbReference type="ARBA" id="ARBA00022691"/>
    </source>
</evidence>
<dbReference type="SFLD" id="SFLDG01067">
    <property type="entry name" value="SPASM/twitch_domain_containing"/>
    <property type="match status" value="1"/>
</dbReference>
<evidence type="ECO:0000256" key="6">
    <source>
        <dbReference type="ARBA" id="ARBA00023014"/>
    </source>
</evidence>
<dbReference type="SFLD" id="SFLDS00029">
    <property type="entry name" value="Radical_SAM"/>
    <property type="match status" value="1"/>
</dbReference>
<name>A0A410P4L5_VELA1</name>
<sequence length="329" mass="38451">MVEVSTVCNLRCPGCERVLYQTDPALGGLPKSNVSLKNLKKLGHILPYIYSTYFVGGLGEPFLNPEFWDIHHFFKSFGIKTGYFTNASLIDENKIKTTFREGVDSVLISVDSHSRQRYEDIKKGSSFDKAVEGIRLFSRYRAAYKRQAFQLGLNFIFRSDNYGDILDYLDFAKDLGIDFINASGFIVHVKKEKDNNIFEINNEVKEQLFNQAHQKARRLGIRLRLPNIKPFRNCLCYHLWHGVCIFYNGDVCACPFFRTRRPFYFHADNDKVFYEERMYENTVLGNYLNQDFLTQIWNGPRAKELRRSELVGDKTINPCAFCYYKYDLH</sequence>
<evidence type="ECO:0000259" key="7">
    <source>
        <dbReference type="PROSITE" id="PS51918"/>
    </source>
</evidence>
<keyword evidence="5" id="KW-0408">Iron</keyword>
<dbReference type="GO" id="GO:0051536">
    <property type="term" value="F:iron-sulfur cluster binding"/>
    <property type="evidence" value="ECO:0007669"/>
    <property type="project" value="UniProtKB-KW"/>
</dbReference>
<dbReference type="CDD" id="cd01335">
    <property type="entry name" value="Radical_SAM"/>
    <property type="match status" value="1"/>
</dbReference>
<dbReference type="Pfam" id="PF13186">
    <property type="entry name" value="SPASM"/>
    <property type="match status" value="1"/>
</dbReference>
<dbReference type="AlphaFoldDB" id="A0A410P4L5"/>
<reference evidence="8 9" key="1">
    <citation type="submission" date="2017-01" db="EMBL/GenBank/DDBJ databases">
        <title>First insights into the biology of 'candidatus Vampirococcus archaeovorus'.</title>
        <authorList>
            <person name="Kizina J."/>
            <person name="Jordan S."/>
            <person name="Stueber K."/>
            <person name="Reinhardt R."/>
            <person name="Harder J."/>
        </authorList>
    </citation>
    <scope>NUCLEOTIDE SEQUENCE [LARGE SCALE GENOMIC DNA]</scope>
    <source>
        <strain evidence="8 9">LiM</strain>
    </source>
</reference>
<keyword evidence="3" id="KW-0949">S-adenosyl-L-methionine</keyword>
<keyword evidence="2" id="KW-0004">4Fe-4S</keyword>
<keyword evidence="9" id="KW-1185">Reference proteome</keyword>
<dbReference type="SUPFAM" id="SSF102114">
    <property type="entry name" value="Radical SAM enzymes"/>
    <property type="match status" value="1"/>
</dbReference>
<dbReference type="Proteomes" id="UP000287243">
    <property type="component" value="Chromosome"/>
</dbReference>
<comment type="cofactor">
    <cofactor evidence="1">
        <name>[4Fe-4S] cluster</name>
        <dbReference type="ChEBI" id="CHEBI:49883"/>
    </cofactor>
</comment>
<gene>
    <name evidence="8" type="ORF">BU251_04360</name>
</gene>
<dbReference type="InterPro" id="IPR023885">
    <property type="entry name" value="4Fe4S-binding_SPASM_dom"/>
</dbReference>
<dbReference type="PROSITE" id="PS51918">
    <property type="entry name" value="RADICAL_SAM"/>
    <property type="match status" value="1"/>
</dbReference>
<dbReference type="EMBL" id="CP019384">
    <property type="protein sequence ID" value="QAT17021.1"/>
    <property type="molecule type" value="Genomic_DNA"/>
</dbReference>
<feature type="domain" description="Radical SAM core" evidence="7">
    <location>
        <begin position="1"/>
        <end position="222"/>
    </location>
</feature>
<dbReference type="Pfam" id="PF04055">
    <property type="entry name" value="Radical_SAM"/>
    <property type="match status" value="1"/>
</dbReference>
<organism evidence="8 9">
    <name type="scientific">Velamenicoccus archaeovorus</name>
    <dbReference type="NCBI Taxonomy" id="1930593"/>
    <lineage>
        <taxon>Bacteria</taxon>
        <taxon>Pseudomonadati</taxon>
        <taxon>Candidatus Omnitrophota</taxon>
        <taxon>Candidatus Velamenicoccus</taxon>
    </lineage>
</organism>
<dbReference type="InterPro" id="IPR058240">
    <property type="entry name" value="rSAM_sf"/>
</dbReference>
<evidence type="ECO:0000256" key="4">
    <source>
        <dbReference type="ARBA" id="ARBA00022723"/>
    </source>
</evidence>